<proteinExistence type="predicted"/>
<evidence type="ECO:0000313" key="2">
    <source>
        <dbReference type="Proteomes" id="UP001194580"/>
    </source>
</evidence>
<sequence length="399" mass="46114">NSNWLVTQIWIPLFTQNPGLRRITFNILPGSSGEAAELGRAMGNLAQLEEVYIIFIKDWGGLEALLDFCPQVRKIAIEAFTPGIVLPIRNFRSRDNFNEPKTQVRELNLLSRDWIPHFPWIVPVLRRCPLLESLTIPLHSSQETFPVVVRAIVEHCPEIRHLNFKIQFNHNGPETIDALATLLNTGCPRLTSLQLSDEADIFLLERHFMSRDLRQRLEQFVCTSRSKRNDVPGTELVFGVLTVCPNLKVFKAKKMTIDVMEFLEMDVACLGTLESLHLRFRYPQPERTMVEVTDVQVAEKEEEEERAEAIEANEESKEQADRLYCLHLQCRILDKLSQFSALRELHLGSDPKEDPLQENEVHFEIGEAEKEKDELLQRFAQMRRFETLKINGVNFFAHD</sequence>
<protein>
    <submittedName>
        <fullName evidence="1">Uncharacterized protein</fullName>
    </submittedName>
</protein>
<dbReference type="EMBL" id="JAAAIL010003632">
    <property type="protein sequence ID" value="KAG0249740.1"/>
    <property type="molecule type" value="Genomic_DNA"/>
</dbReference>
<organism evidence="1 2">
    <name type="scientific">Linnemannia exigua</name>
    <dbReference type="NCBI Taxonomy" id="604196"/>
    <lineage>
        <taxon>Eukaryota</taxon>
        <taxon>Fungi</taxon>
        <taxon>Fungi incertae sedis</taxon>
        <taxon>Mucoromycota</taxon>
        <taxon>Mortierellomycotina</taxon>
        <taxon>Mortierellomycetes</taxon>
        <taxon>Mortierellales</taxon>
        <taxon>Mortierellaceae</taxon>
        <taxon>Linnemannia</taxon>
    </lineage>
</organism>
<dbReference type="SUPFAM" id="SSF52047">
    <property type="entry name" value="RNI-like"/>
    <property type="match status" value="1"/>
</dbReference>
<dbReference type="InterPro" id="IPR032675">
    <property type="entry name" value="LRR_dom_sf"/>
</dbReference>
<dbReference type="Proteomes" id="UP001194580">
    <property type="component" value="Unassembled WGS sequence"/>
</dbReference>
<evidence type="ECO:0000313" key="1">
    <source>
        <dbReference type="EMBL" id="KAG0249740.1"/>
    </source>
</evidence>
<name>A0AAD4D055_9FUNG</name>
<feature type="non-terminal residue" evidence="1">
    <location>
        <position position="1"/>
    </location>
</feature>
<accession>A0AAD4D055</accession>
<comment type="caution">
    <text evidence="1">The sequence shown here is derived from an EMBL/GenBank/DDBJ whole genome shotgun (WGS) entry which is preliminary data.</text>
</comment>
<dbReference type="Gene3D" id="3.80.10.10">
    <property type="entry name" value="Ribonuclease Inhibitor"/>
    <property type="match status" value="1"/>
</dbReference>
<dbReference type="AlphaFoldDB" id="A0AAD4D055"/>
<reference evidence="1" key="1">
    <citation type="journal article" date="2020" name="Fungal Divers.">
        <title>Resolving the Mortierellaceae phylogeny through synthesis of multi-gene phylogenetics and phylogenomics.</title>
        <authorList>
            <person name="Vandepol N."/>
            <person name="Liber J."/>
            <person name="Desiro A."/>
            <person name="Na H."/>
            <person name="Kennedy M."/>
            <person name="Barry K."/>
            <person name="Grigoriev I.V."/>
            <person name="Miller A.N."/>
            <person name="O'Donnell K."/>
            <person name="Stajich J.E."/>
            <person name="Bonito G."/>
        </authorList>
    </citation>
    <scope>NUCLEOTIDE SEQUENCE</scope>
    <source>
        <strain evidence="1">NRRL 28262</strain>
    </source>
</reference>
<gene>
    <name evidence="1" type="ORF">BGZ95_007432</name>
</gene>
<keyword evidence="2" id="KW-1185">Reference proteome</keyword>